<organism evidence="2">
    <name type="scientific">Arundo donax</name>
    <name type="common">Giant reed</name>
    <name type="synonym">Donax arundinaceus</name>
    <dbReference type="NCBI Taxonomy" id="35708"/>
    <lineage>
        <taxon>Eukaryota</taxon>
        <taxon>Viridiplantae</taxon>
        <taxon>Streptophyta</taxon>
        <taxon>Embryophyta</taxon>
        <taxon>Tracheophyta</taxon>
        <taxon>Spermatophyta</taxon>
        <taxon>Magnoliopsida</taxon>
        <taxon>Liliopsida</taxon>
        <taxon>Poales</taxon>
        <taxon>Poaceae</taxon>
        <taxon>PACMAD clade</taxon>
        <taxon>Arundinoideae</taxon>
        <taxon>Arundineae</taxon>
        <taxon>Arundo</taxon>
    </lineage>
</organism>
<keyword evidence="1" id="KW-0472">Membrane</keyword>
<reference evidence="2" key="2">
    <citation type="journal article" date="2015" name="Data Brief">
        <title>Shoot transcriptome of the giant reed, Arundo donax.</title>
        <authorList>
            <person name="Barrero R.A."/>
            <person name="Guerrero F.D."/>
            <person name="Moolhuijzen P."/>
            <person name="Goolsby J.A."/>
            <person name="Tidwell J."/>
            <person name="Bellgard S.E."/>
            <person name="Bellgard M.I."/>
        </authorList>
    </citation>
    <scope>NUCLEOTIDE SEQUENCE</scope>
    <source>
        <tissue evidence="2">Shoot tissue taken approximately 20 cm above the soil surface</tissue>
    </source>
</reference>
<sequence length="36" mass="4368">MYELQYAVFLFLCLFTINIFYGNAITVYLPFLYCIF</sequence>
<keyword evidence="1" id="KW-1133">Transmembrane helix</keyword>
<evidence type="ECO:0000313" key="2">
    <source>
        <dbReference type="EMBL" id="JAD36986.1"/>
    </source>
</evidence>
<dbReference type="AlphaFoldDB" id="A0A0A8ZDV2"/>
<keyword evidence="1" id="KW-0812">Transmembrane</keyword>
<protein>
    <submittedName>
        <fullName evidence="2">Uncharacterized protein</fullName>
    </submittedName>
</protein>
<feature type="transmembrane region" description="Helical" evidence="1">
    <location>
        <begin position="6"/>
        <end position="35"/>
    </location>
</feature>
<accession>A0A0A8ZDV2</accession>
<proteinExistence type="predicted"/>
<dbReference type="EMBL" id="GBRH01260909">
    <property type="protein sequence ID" value="JAD36986.1"/>
    <property type="molecule type" value="Transcribed_RNA"/>
</dbReference>
<reference evidence="2" key="1">
    <citation type="submission" date="2014-09" db="EMBL/GenBank/DDBJ databases">
        <authorList>
            <person name="Magalhaes I.L.F."/>
            <person name="Oliveira U."/>
            <person name="Santos F.R."/>
            <person name="Vidigal T.H.D.A."/>
            <person name="Brescovit A.D."/>
            <person name="Santos A.J."/>
        </authorList>
    </citation>
    <scope>NUCLEOTIDE SEQUENCE</scope>
    <source>
        <tissue evidence="2">Shoot tissue taken approximately 20 cm above the soil surface</tissue>
    </source>
</reference>
<name>A0A0A8ZDV2_ARUDO</name>
<evidence type="ECO:0000256" key="1">
    <source>
        <dbReference type="SAM" id="Phobius"/>
    </source>
</evidence>